<dbReference type="Proteomes" id="UP000008142">
    <property type="component" value="Unassembled WGS sequence"/>
</dbReference>
<dbReference type="AlphaFoldDB" id="F0UQR7"/>
<proteinExistence type="predicted"/>
<dbReference type="EMBL" id="DS990641">
    <property type="protein sequence ID" value="EGC48244.1"/>
    <property type="molecule type" value="Genomic_DNA"/>
</dbReference>
<dbReference type="VEuPathDB" id="FungiDB:I7I53_10898"/>
<sequence>MDLSPQPHGMCVLMMPWVTTECNPPSKTNQPIMTCRLEYILTQLKTWRHFGRELRHTEIVAKEKTFKISSANEKAPPRPTQEFKYLQQQTSSNLTPTLDDFKGSTQPDEYH</sequence>
<gene>
    <name evidence="2" type="ORF">HCEG_07459</name>
</gene>
<name>F0UQR7_AJEC8</name>
<dbReference type="HOGENOM" id="CLU_2157619_0_0_1"/>
<feature type="region of interest" description="Disordered" evidence="1">
    <location>
        <begin position="86"/>
        <end position="111"/>
    </location>
</feature>
<feature type="compositionally biased region" description="Polar residues" evidence="1">
    <location>
        <begin position="86"/>
        <end position="96"/>
    </location>
</feature>
<accession>F0UQR7</accession>
<evidence type="ECO:0000256" key="1">
    <source>
        <dbReference type="SAM" id="MobiDB-lite"/>
    </source>
</evidence>
<evidence type="ECO:0000313" key="2">
    <source>
        <dbReference type="EMBL" id="EGC48244.1"/>
    </source>
</evidence>
<organism evidence="3">
    <name type="scientific">Ajellomyces capsulatus (strain H88)</name>
    <name type="common">Darling's disease fungus</name>
    <name type="synonym">Histoplasma capsulatum</name>
    <dbReference type="NCBI Taxonomy" id="544711"/>
    <lineage>
        <taxon>Eukaryota</taxon>
        <taxon>Fungi</taxon>
        <taxon>Dikarya</taxon>
        <taxon>Ascomycota</taxon>
        <taxon>Pezizomycotina</taxon>
        <taxon>Eurotiomycetes</taxon>
        <taxon>Eurotiomycetidae</taxon>
        <taxon>Onygenales</taxon>
        <taxon>Ajellomycetaceae</taxon>
        <taxon>Histoplasma</taxon>
    </lineage>
</organism>
<protein>
    <submittedName>
        <fullName evidence="2">Predicted protein</fullName>
    </submittedName>
</protein>
<reference evidence="3" key="1">
    <citation type="submission" date="2008-07" db="EMBL/GenBank/DDBJ databases">
        <title>Annotation of Ajellomyces capsulatus strain H88.</title>
        <authorList>
            <person name="Champion M."/>
            <person name="Cuomo C."/>
            <person name="Ma L.-J."/>
            <person name="Henn M.R."/>
            <person name="Sil A."/>
            <person name="Goldman B."/>
            <person name="Young S.K."/>
            <person name="Kodira C.D."/>
            <person name="Zeng Q."/>
            <person name="Koehrsen M."/>
            <person name="Alvarado L."/>
            <person name="Berlin A."/>
            <person name="Borenstein D."/>
            <person name="Chen Z."/>
            <person name="Engels R."/>
            <person name="Freedman E."/>
            <person name="Gellesch M."/>
            <person name="Goldberg J."/>
            <person name="Griggs A."/>
            <person name="Gujja S."/>
            <person name="Heiman D."/>
            <person name="Hepburn T."/>
            <person name="Howarth C."/>
            <person name="Jen D."/>
            <person name="Larson L."/>
            <person name="Lewis B."/>
            <person name="Mehta T."/>
            <person name="Park D."/>
            <person name="Pearson M."/>
            <person name="Roberts A."/>
            <person name="Saif S."/>
            <person name="Shea T."/>
            <person name="Shenoy N."/>
            <person name="Sisk P."/>
            <person name="Stolte C."/>
            <person name="Sykes S."/>
            <person name="Walk T."/>
            <person name="White J."/>
            <person name="Yandava C."/>
            <person name="Klein B."/>
            <person name="McEwen J.G."/>
            <person name="Puccia R."/>
            <person name="Goldman G.H."/>
            <person name="Felipe M.S."/>
            <person name="Nino-Vega G."/>
            <person name="San-Blas G."/>
            <person name="Taylor J."/>
            <person name="Mendoza L."/>
            <person name="Galagan J."/>
            <person name="Nusbaum C."/>
            <person name="Birren B."/>
        </authorList>
    </citation>
    <scope>NUCLEOTIDE SEQUENCE [LARGE SCALE GENOMIC DNA]</scope>
    <source>
        <strain evidence="3">H88</strain>
    </source>
</reference>
<evidence type="ECO:0000313" key="3">
    <source>
        <dbReference type="Proteomes" id="UP000008142"/>
    </source>
</evidence>